<dbReference type="GO" id="GO:0046872">
    <property type="term" value="F:metal ion binding"/>
    <property type="evidence" value="ECO:0007669"/>
    <property type="project" value="UniProtKB-KW"/>
</dbReference>
<accession>X0UB72</accession>
<keyword evidence="7" id="KW-0862">Zinc</keyword>
<feature type="non-terminal residue" evidence="8">
    <location>
        <position position="87"/>
    </location>
</feature>
<dbReference type="GO" id="GO:0004519">
    <property type="term" value="F:endonuclease activity"/>
    <property type="evidence" value="ECO:0007669"/>
    <property type="project" value="UniProtKB-KW"/>
</dbReference>
<evidence type="ECO:0000313" key="8">
    <source>
        <dbReference type="EMBL" id="GAF85745.1"/>
    </source>
</evidence>
<evidence type="ECO:0000256" key="7">
    <source>
        <dbReference type="ARBA" id="ARBA00022833"/>
    </source>
</evidence>
<keyword evidence="4" id="KW-0479">Metal-binding</keyword>
<keyword evidence="5" id="KW-0255">Endonuclease</keyword>
<name>X0UB72_9ZZZZ</name>
<dbReference type="NCBIfam" id="TIGR00043">
    <property type="entry name" value="rRNA maturation RNase YbeY"/>
    <property type="match status" value="1"/>
</dbReference>
<organism evidence="8">
    <name type="scientific">marine sediment metagenome</name>
    <dbReference type="NCBI Taxonomy" id="412755"/>
    <lineage>
        <taxon>unclassified sequences</taxon>
        <taxon>metagenomes</taxon>
        <taxon>ecological metagenomes</taxon>
    </lineage>
</organism>
<dbReference type="AlphaFoldDB" id="X0UB72"/>
<evidence type="ECO:0000256" key="1">
    <source>
        <dbReference type="ARBA" id="ARBA00001947"/>
    </source>
</evidence>
<evidence type="ECO:0000256" key="4">
    <source>
        <dbReference type="ARBA" id="ARBA00022723"/>
    </source>
</evidence>
<evidence type="ECO:0000256" key="5">
    <source>
        <dbReference type="ARBA" id="ARBA00022759"/>
    </source>
</evidence>
<protein>
    <submittedName>
        <fullName evidence="8">Uncharacterized protein</fullName>
    </submittedName>
</protein>
<dbReference type="SUPFAM" id="SSF55486">
    <property type="entry name" value="Metalloproteases ('zincins'), catalytic domain"/>
    <property type="match status" value="1"/>
</dbReference>
<sequence length="87" mass="9576">MLGLCYDSKRSPKMEINVLVDEGLEGCPCASWLENLAQQVLVAQGIDSNTELSLVITGQEKMQELNQSYLGRDEPTDVLAFSMLPAE</sequence>
<dbReference type="GO" id="GO:0006364">
    <property type="term" value="P:rRNA processing"/>
    <property type="evidence" value="ECO:0007669"/>
    <property type="project" value="InterPro"/>
</dbReference>
<keyword evidence="6" id="KW-0378">Hydrolase</keyword>
<gene>
    <name evidence="8" type="ORF">S01H1_02439</name>
</gene>
<dbReference type="EMBL" id="BARS01001171">
    <property type="protein sequence ID" value="GAF85745.1"/>
    <property type="molecule type" value="Genomic_DNA"/>
</dbReference>
<comment type="cofactor">
    <cofactor evidence="1">
        <name>Zn(2+)</name>
        <dbReference type="ChEBI" id="CHEBI:29105"/>
    </cofactor>
</comment>
<dbReference type="InterPro" id="IPR023091">
    <property type="entry name" value="MetalPrtase_cat_dom_sf_prd"/>
</dbReference>
<reference evidence="8" key="1">
    <citation type="journal article" date="2014" name="Front. Microbiol.">
        <title>High frequency of phylogenetically diverse reductive dehalogenase-homologous genes in deep subseafloor sedimentary metagenomes.</title>
        <authorList>
            <person name="Kawai M."/>
            <person name="Futagami T."/>
            <person name="Toyoda A."/>
            <person name="Takaki Y."/>
            <person name="Nishi S."/>
            <person name="Hori S."/>
            <person name="Arai W."/>
            <person name="Tsubouchi T."/>
            <person name="Morono Y."/>
            <person name="Uchiyama I."/>
            <person name="Ito T."/>
            <person name="Fujiyama A."/>
            <person name="Inagaki F."/>
            <person name="Takami H."/>
        </authorList>
    </citation>
    <scope>NUCLEOTIDE SEQUENCE</scope>
    <source>
        <strain evidence="8">Expedition CK06-06</strain>
    </source>
</reference>
<dbReference type="Pfam" id="PF02130">
    <property type="entry name" value="YbeY"/>
    <property type="match status" value="1"/>
</dbReference>
<evidence type="ECO:0000256" key="2">
    <source>
        <dbReference type="ARBA" id="ARBA00010875"/>
    </source>
</evidence>
<keyword evidence="3" id="KW-0540">Nuclease</keyword>
<dbReference type="GO" id="GO:0004222">
    <property type="term" value="F:metalloendopeptidase activity"/>
    <property type="evidence" value="ECO:0007669"/>
    <property type="project" value="InterPro"/>
</dbReference>
<evidence type="ECO:0000256" key="6">
    <source>
        <dbReference type="ARBA" id="ARBA00022801"/>
    </source>
</evidence>
<dbReference type="InterPro" id="IPR002036">
    <property type="entry name" value="YbeY"/>
</dbReference>
<comment type="caution">
    <text evidence="8">The sequence shown here is derived from an EMBL/GenBank/DDBJ whole genome shotgun (WGS) entry which is preliminary data.</text>
</comment>
<evidence type="ECO:0000256" key="3">
    <source>
        <dbReference type="ARBA" id="ARBA00022722"/>
    </source>
</evidence>
<comment type="similarity">
    <text evidence="2">Belongs to the endoribonuclease YbeY family.</text>
</comment>
<proteinExistence type="inferred from homology"/>
<dbReference type="Gene3D" id="3.40.390.30">
    <property type="entry name" value="Metalloproteases ('zincins'), catalytic domain"/>
    <property type="match status" value="1"/>
</dbReference>